<dbReference type="Pfam" id="PF01841">
    <property type="entry name" value="Transglut_core"/>
    <property type="match status" value="1"/>
</dbReference>
<feature type="region of interest" description="Disordered" evidence="1">
    <location>
        <begin position="296"/>
        <end position="320"/>
    </location>
</feature>
<dbReference type="EMBL" id="CP058350">
    <property type="protein sequence ID" value="QLF69930.1"/>
    <property type="molecule type" value="Genomic_DNA"/>
</dbReference>
<evidence type="ECO:0000256" key="1">
    <source>
        <dbReference type="SAM" id="MobiDB-lite"/>
    </source>
</evidence>
<dbReference type="SUPFAM" id="SSF54001">
    <property type="entry name" value="Cysteine proteinases"/>
    <property type="match status" value="1"/>
</dbReference>
<accession>A0ABX6QNW2</accession>
<dbReference type="InterPro" id="IPR038765">
    <property type="entry name" value="Papain-like_cys_pep_sf"/>
</dbReference>
<gene>
    <name evidence="3" type="ORF">FE840_010500</name>
</gene>
<protein>
    <submittedName>
        <fullName evidence="3">Transglutaminase domain-containing protein</fullName>
    </submittedName>
</protein>
<proteinExistence type="predicted"/>
<dbReference type="RefSeq" id="WP_138288140.1">
    <property type="nucleotide sequence ID" value="NZ_CP058350.1"/>
</dbReference>
<evidence type="ECO:0000313" key="4">
    <source>
        <dbReference type="Proteomes" id="UP000308530"/>
    </source>
</evidence>
<organism evidence="3 4">
    <name type="scientific">Peteryoungia desertarenae</name>
    <dbReference type="NCBI Taxonomy" id="1813451"/>
    <lineage>
        <taxon>Bacteria</taxon>
        <taxon>Pseudomonadati</taxon>
        <taxon>Pseudomonadota</taxon>
        <taxon>Alphaproteobacteria</taxon>
        <taxon>Hyphomicrobiales</taxon>
        <taxon>Rhizobiaceae</taxon>
        <taxon>Peteryoungia</taxon>
    </lineage>
</organism>
<evidence type="ECO:0000259" key="2">
    <source>
        <dbReference type="Pfam" id="PF01841"/>
    </source>
</evidence>
<keyword evidence="4" id="KW-1185">Reference proteome</keyword>
<feature type="region of interest" description="Disordered" evidence="1">
    <location>
        <begin position="1"/>
        <end position="21"/>
    </location>
</feature>
<reference evidence="3 4" key="1">
    <citation type="submission" date="2020-06" db="EMBL/GenBank/DDBJ databases">
        <title>Genome sequence of Rhizobium sp strain ADMK78.</title>
        <authorList>
            <person name="Rahi P."/>
        </authorList>
    </citation>
    <scope>NUCLEOTIDE SEQUENCE [LARGE SCALE GENOMIC DNA]</scope>
    <source>
        <strain evidence="3 4">ADMK78</strain>
    </source>
</reference>
<dbReference type="Proteomes" id="UP000308530">
    <property type="component" value="Chromosome"/>
</dbReference>
<evidence type="ECO:0000313" key="3">
    <source>
        <dbReference type="EMBL" id="QLF69930.1"/>
    </source>
</evidence>
<feature type="domain" description="Transglutaminase-like" evidence="2">
    <location>
        <begin position="102"/>
        <end position="158"/>
    </location>
</feature>
<feature type="compositionally biased region" description="Basic and acidic residues" evidence="1">
    <location>
        <begin position="1"/>
        <end position="14"/>
    </location>
</feature>
<name>A0ABX6QNW2_9HYPH</name>
<sequence length="320" mass="36863">MDKKEQGKQKHDLFAKQSPHSSPGIHIGLIESVTADLRAMTAFVQNLLIYDVAAKPFYGIDLNDDRAQDIHIRQVDQILQRLTEIGSPQLLSERQPQHRMAARCGTFALLLLALLRHHGIPARSRAGFADYFSSATFEDHWVVEYWDADCKTWRYADPMFDAVWQQRLGIQHDILNVPKAKFLTAAEVWKRCRLREMDPDRVGISHANLYGLFFIAGSLIRDIAAFCRVEMLPWDVWGAQPRPDDALDPEKLAYFDDLAEHMLSADSNPVLIERLYATDQRLTVPTHVFNALRNRTEPARLPQEQDQHDDDTDQHQHRYT</sequence>
<feature type="compositionally biased region" description="Basic and acidic residues" evidence="1">
    <location>
        <begin position="296"/>
        <end position="306"/>
    </location>
</feature>
<dbReference type="Gene3D" id="3.10.620.30">
    <property type="match status" value="1"/>
</dbReference>
<dbReference type="InterPro" id="IPR002931">
    <property type="entry name" value="Transglutaminase-like"/>
</dbReference>